<evidence type="ECO:0000313" key="2">
    <source>
        <dbReference type="Proteomes" id="UP001163336"/>
    </source>
</evidence>
<protein>
    <submittedName>
        <fullName evidence="1">Uncharacterized protein</fullName>
    </submittedName>
</protein>
<proteinExistence type="predicted"/>
<dbReference type="EMBL" id="AP026966">
    <property type="protein sequence ID" value="BDT57721.1"/>
    <property type="molecule type" value="Genomic_DNA"/>
</dbReference>
<accession>A0ABM8C3H4</accession>
<organism evidence="1 2">
    <name type="scientific">Massilia varians</name>
    <dbReference type="NCBI Taxonomy" id="457921"/>
    <lineage>
        <taxon>Bacteria</taxon>
        <taxon>Pseudomonadati</taxon>
        <taxon>Pseudomonadota</taxon>
        <taxon>Betaproteobacteria</taxon>
        <taxon>Burkholderiales</taxon>
        <taxon>Oxalobacteraceae</taxon>
        <taxon>Telluria group</taxon>
        <taxon>Massilia</taxon>
    </lineage>
</organism>
<reference evidence="1" key="1">
    <citation type="submission" date="2022-11" db="EMBL/GenBank/DDBJ databases">
        <title>Isolation and characterization of PLA-degrading bacterium Massilia sp. from Antarctic soil.</title>
        <authorList>
            <person name="Sato K."/>
            <person name="Gomez-Fuentes C."/>
            <person name="Ahmad S.A."/>
            <person name="Zulkharnain A."/>
        </authorList>
    </citation>
    <scope>NUCLEOTIDE SEQUENCE</scope>
    <source>
        <strain evidence="1">N-3</strain>
    </source>
</reference>
<evidence type="ECO:0000313" key="1">
    <source>
        <dbReference type="EMBL" id="BDT57721.1"/>
    </source>
</evidence>
<gene>
    <name evidence="1" type="ORF">MasN3_12150</name>
</gene>
<name>A0ABM8C3H4_9BURK</name>
<keyword evidence="2" id="KW-1185">Reference proteome</keyword>
<sequence>MRRVNGGKRANPDAAVPAQPRRAASIVATSILRIVIIASNARFATAGSGSAMPSLSTRGVICQDSPHLSLHQPHALSWPPLPTMAFHRRSVSSWSSVAI</sequence>
<dbReference type="Proteomes" id="UP001163336">
    <property type="component" value="Chromosome"/>
</dbReference>